<feature type="compositionally biased region" description="Basic and acidic residues" evidence="7">
    <location>
        <begin position="385"/>
        <end position="400"/>
    </location>
</feature>
<evidence type="ECO:0000256" key="6">
    <source>
        <dbReference type="ARBA" id="ARBA00039970"/>
    </source>
</evidence>
<reference evidence="9 10" key="1">
    <citation type="journal article" date="2021" name="Environ. Microbiol.">
        <title>Genetic insights into the dark matter of the mammalian gut microbiota through targeted genome reconstruction.</title>
        <authorList>
            <person name="Lugli G.A."/>
            <person name="Alessandri G."/>
            <person name="Milani C."/>
            <person name="Viappiani A."/>
            <person name="Fontana F."/>
            <person name="Tarracchini C."/>
            <person name="Mancabelli L."/>
            <person name="Argentini C."/>
            <person name="Ruiz L."/>
            <person name="Margolles A."/>
            <person name="van Sinderen D."/>
            <person name="Turroni F."/>
            <person name="Ventura M."/>
        </authorList>
    </citation>
    <scope>NUCLEOTIDE SEQUENCE [LARGE SCALE GENOMIC DNA]</scope>
    <source>
        <strain evidence="9 10">MA1</strain>
    </source>
</reference>
<dbReference type="Proteomes" id="UP000710815">
    <property type="component" value="Unassembled WGS sequence"/>
</dbReference>
<dbReference type="InterPro" id="IPR051451">
    <property type="entry name" value="PhoH2-like"/>
</dbReference>
<keyword evidence="3" id="KW-0963">Cytoplasm</keyword>
<evidence type="ECO:0000256" key="3">
    <source>
        <dbReference type="ARBA" id="ARBA00022490"/>
    </source>
</evidence>
<keyword evidence="10" id="KW-1185">Reference proteome</keyword>
<evidence type="ECO:0000256" key="4">
    <source>
        <dbReference type="ARBA" id="ARBA00022741"/>
    </source>
</evidence>
<evidence type="ECO:0000259" key="8">
    <source>
        <dbReference type="Pfam" id="PF02562"/>
    </source>
</evidence>
<evidence type="ECO:0000313" key="9">
    <source>
        <dbReference type="EMBL" id="MCH9275266.1"/>
    </source>
</evidence>
<gene>
    <name evidence="9" type="ORF">JS533_003105</name>
</gene>
<accession>A0ABS9VT51</accession>
<dbReference type="PANTHER" id="PTHR30473:SF1">
    <property type="entry name" value="PHOH-LIKE PROTEIN"/>
    <property type="match status" value="1"/>
</dbReference>
<feature type="region of interest" description="Disordered" evidence="7">
    <location>
        <begin position="103"/>
        <end position="134"/>
    </location>
</feature>
<feature type="compositionally biased region" description="Low complexity" evidence="7">
    <location>
        <begin position="401"/>
        <end position="410"/>
    </location>
</feature>
<comment type="subcellular location">
    <subcellularLocation>
        <location evidence="1">Cytoplasm</location>
    </subcellularLocation>
</comment>
<comment type="similarity">
    <text evidence="2">Belongs to the PhoH family.</text>
</comment>
<feature type="region of interest" description="Disordered" evidence="7">
    <location>
        <begin position="385"/>
        <end position="418"/>
    </location>
</feature>
<evidence type="ECO:0000256" key="5">
    <source>
        <dbReference type="ARBA" id="ARBA00022840"/>
    </source>
</evidence>
<feature type="compositionally biased region" description="Basic and acidic residues" evidence="7">
    <location>
        <begin position="118"/>
        <end position="132"/>
    </location>
</feature>
<feature type="domain" description="PhoH-like protein" evidence="8">
    <location>
        <begin position="149"/>
        <end position="351"/>
    </location>
</feature>
<dbReference type="Gene3D" id="3.40.50.300">
    <property type="entry name" value="P-loop containing nucleotide triphosphate hydrolases"/>
    <property type="match status" value="1"/>
</dbReference>
<dbReference type="Pfam" id="PF02562">
    <property type="entry name" value="PhoH"/>
    <property type="match status" value="1"/>
</dbReference>
<dbReference type="EMBL" id="JAFEJT020000007">
    <property type="protein sequence ID" value="MCH9275266.1"/>
    <property type="molecule type" value="Genomic_DNA"/>
</dbReference>
<organism evidence="9 10">
    <name type="scientific">Bifidobacterium amazonense</name>
    <dbReference type="NCBI Taxonomy" id="2809027"/>
    <lineage>
        <taxon>Bacteria</taxon>
        <taxon>Bacillati</taxon>
        <taxon>Actinomycetota</taxon>
        <taxon>Actinomycetes</taxon>
        <taxon>Bifidobacteriales</taxon>
        <taxon>Bifidobacteriaceae</taxon>
        <taxon>Bifidobacterium</taxon>
    </lineage>
</organism>
<name>A0ABS9VT51_9BIFI</name>
<evidence type="ECO:0000256" key="1">
    <source>
        <dbReference type="ARBA" id="ARBA00004496"/>
    </source>
</evidence>
<dbReference type="RefSeq" id="WP_241513070.1">
    <property type="nucleotide sequence ID" value="NZ_JAFEJT020000007.1"/>
</dbReference>
<evidence type="ECO:0000313" key="10">
    <source>
        <dbReference type="Proteomes" id="UP000710815"/>
    </source>
</evidence>
<dbReference type="InterPro" id="IPR003714">
    <property type="entry name" value="PhoH"/>
</dbReference>
<reference evidence="9 10" key="2">
    <citation type="journal article" date="2021" name="Syst. Appl. Microbiol.">
        <title>Phylogenetic classification of ten novel species belonging to the genus Bifidobacterium comprising B. phasiani sp. nov., B. pongonis sp. nov., B. saguinibicoloris sp. nov., B. colobi sp. nov., B. simiiventris sp. nov., B. santillanense sp. nov., B. miconis sp. nov., B. amazonense sp. nov., B. pluvialisilvae sp. nov., and B. miconisargentati sp. nov.</title>
        <authorList>
            <person name="Lugli G.A."/>
            <person name="Calvete-Torre I."/>
            <person name="Alessandri G."/>
            <person name="Milani C."/>
            <person name="Turroni F."/>
            <person name="Laiolo P."/>
            <person name="Ossiprandi M.C."/>
            <person name="Margolles A."/>
            <person name="Ruiz L."/>
            <person name="Ventura M."/>
        </authorList>
    </citation>
    <scope>NUCLEOTIDE SEQUENCE [LARGE SCALE GENOMIC DNA]</scope>
    <source>
        <strain evidence="9 10">MA1</strain>
    </source>
</reference>
<comment type="caution">
    <text evidence="9">The sequence shown here is derived from an EMBL/GenBank/DDBJ whole genome shotgun (WGS) entry which is preliminary data.</text>
</comment>
<protein>
    <recommendedName>
        <fullName evidence="6">PhoH-like protein</fullName>
    </recommendedName>
</protein>
<dbReference type="InterPro" id="IPR027417">
    <property type="entry name" value="P-loop_NTPase"/>
</dbReference>
<sequence length="418" mass="46079">MATTTRTITIPSELDPVAVLGPVDEVLRQVERAFPDLTIIVRGDRIAIMSRSKQSEPQAAQAEDVLRTIIRAAYSAPMDADTVRRLLDQQVLPNRVRQDFLEHGRQQYQGGTRTAETTTRRADEARDASQERRRPHVPGVITFALGQPVRPKTAGQIALVNAIESHTITFAIGPAGTGKTYLAVAKAVQAFQEKRIRRIVLTRPAVEAGENLGFLPGTLNEKVDPYLRPLYDALSDMLGADQLRRYMDDGTIEVAPLAYMRGRTLNDAFVILDEAQNTTEQQMKMFLTRLGFNTTMVITGDITQVDLTVPRSGLATIEHILGGIDDIAFAHLEAGDVVRHKLVGQIVAAYERHSAIAGDHSTKARREHGEMKQYGAYAAAAAYERAGRAERSEREREERAGATATTTATTAERKENAR</sequence>
<dbReference type="PANTHER" id="PTHR30473">
    <property type="entry name" value="PROTEIN PHOH"/>
    <property type="match status" value="1"/>
</dbReference>
<evidence type="ECO:0000256" key="7">
    <source>
        <dbReference type="SAM" id="MobiDB-lite"/>
    </source>
</evidence>
<keyword evidence="4" id="KW-0547">Nucleotide-binding</keyword>
<dbReference type="SUPFAM" id="SSF52540">
    <property type="entry name" value="P-loop containing nucleoside triphosphate hydrolases"/>
    <property type="match status" value="1"/>
</dbReference>
<keyword evidence="5" id="KW-0067">ATP-binding</keyword>
<evidence type="ECO:0000256" key="2">
    <source>
        <dbReference type="ARBA" id="ARBA00010393"/>
    </source>
</evidence>
<proteinExistence type="inferred from homology"/>